<evidence type="ECO:0000313" key="2">
    <source>
        <dbReference type="Proteomes" id="UP001217838"/>
    </source>
</evidence>
<reference evidence="1 2" key="1">
    <citation type="submission" date="2022-11" db="EMBL/GenBank/DDBJ databases">
        <title>Minimal conservation of predation-associated metabolite biosynthetic gene clusters underscores biosynthetic potential of Myxococcota including descriptions for ten novel species: Archangium lansinium sp. nov., Myxococcus landrumus sp. nov., Nannocystis bai.</title>
        <authorList>
            <person name="Ahearne A."/>
            <person name="Stevens C."/>
            <person name="Dowd S."/>
        </authorList>
    </citation>
    <scope>NUCLEOTIDE SEQUENCE [LARGE SCALE GENOMIC DNA]</scope>
    <source>
        <strain evidence="1 2">NCELM</strain>
    </source>
</reference>
<dbReference type="RefSeq" id="WP_272010314.1">
    <property type="nucleotide sequence ID" value="NZ_JAQNDN010000027.1"/>
</dbReference>
<accession>A0ABT5BMF8</accession>
<comment type="caution">
    <text evidence="1">The sequence shown here is derived from an EMBL/GenBank/DDBJ whole genome shotgun (WGS) entry which is preliminary data.</text>
</comment>
<evidence type="ECO:0000313" key="1">
    <source>
        <dbReference type="EMBL" id="MDC0675334.1"/>
    </source>
</evidence>
<gene>
    <name evidence="1" type="ORF">POL58_46760</name>
</gene>
<proteinExistence type="predicted"/>
<dbReference type="EMBL" id="JAQNDN010000027">
    <property type="protein sequence ID" value="MDC0675334.1"/>
    <property type="molecule type" value="Genomic_DNA"/>
</dbReference>
<organism evidence="1 2">
    <name type="scientific">Nannocystis radixulma</name>
    <dbReference type="NCBI Taxonomy" id="2995305"/>
    <lineage>
        <taxon>Bacteria</taxon>
        <taxon>Pseudomonadati</taxon>
        <taxon>Myxococcota</taxon>
        <taxon>Polyangia</taxon>
        <taxon>Nannocystales</taxon>
        <taxon>Nannocystaceae</taxon>
        <taxon>Nannocystis</taxon>
    </lineage>
</organism>
<keyword evidence="2" id="KW-1185">Reference proteome</keyword>
<name>A0ABT5BMF8_9BACT</name>
<dbReference type="Proteomes" id="UP001217838">
    <property type="component" value="Unassembled WGS sequence"/>
</dbReference>
<protein>
    <submittedName>
        <fullName evidence="1">Uncharacterized protein</fullName>
    </submittedName>
</protein>
<sequence length="389" mass="42773">MTVTIDHGGDSDNMTGEALARLFADPREQWENLEISVQVGRTYAAIHWTGFDEDQEAVGSGFLIRMDGESPLGASDSPEIVGLLDGGSEPFKATARHLLTAEEACWLVGRLDRGERPSHWPDGRPLVWSVAMVDDPPWKAVGIVEPPYWDRQTELLYGSVVDDERDEEPEWIGQRRLLVRRTLTTDQAEALPQTAIWPVLRQLHDVDDPLWLATIARHPLPWLQSLIVVLDELDGLAEAVRVLPRLVELGVHSLSPTLPAIASECLEEVLLEGLGGGLLDAFLRESRLPALRVLAIDSDMLAAPVDFSPLGKEVVVHVEYAPDDDLGTIRHAASARTLALALGPTHTPEALVAALESRVEGDTWVSTVWEHAEAAVELARLRGVRLHAR</sequence>